<dbReference type="EMBL" id="WOBN01000024">
    <property type="protein sequence ID" value="MUK50585.1"/>
    <property type="molecule type" value="Genomic_DNA"/>
</dbReference>
<dbReference type="AlphaFoldDB" id="A0A844P5P7"/>
<protein>
    <submittedName>
        <fullName evidence="1">Uncharacterized protein</fullName>
    </submittedName>
</protein>
<dbReference type="Proteomes" id="UP000448038">
    <property type="component" value="Unassembled WGS sequence"/>
</dbReference>
<gene>
    <name evidence="1" type="ORF">GNP88_15645</name>
</gene>
<sequence>MSRLFYVYHFDLNKIYQNDKVVTVMVFFFVKNETECSL</sequence>
<reference evidence="1 2" key="1">
    <citation type="submission" date="2019-11" db="EMBL/GenBank/DDBJ databases">
        <title>Using colonization assays and comparative genomics to discover symbiosis behaviors and factors in Vibrio fischeri.</title>
        <authorList>
            <person name="Bongrand C."/>
            <person name="Moriano-Gutierrez S."/>
            <person name="Arevalo P."/>
            <person name="Mcfall-Ngai M."/>
            <person name="Visick K."/>
            <person name="Polz M.F."/>
            <person name="Ruby E.G."/>
        </authorList>
    </citation>
    <scope>NUCLEOTIDE SEQUENCE [LARGE SCALE GENOMIC DNA]</scope>
    <source>
        <strain evidence="2">emors.4.1</strain>
    </source>
</reference>
<comment type="caution">
    <text evidence="1">The sequence shown here is derived from an EMBL/GenBank/DDBJ whole genome shotgun (WGS) entry which is preliminary data.</text>
</comment>
<evidence type="ECO:0000313" key="1">
    <source>
        <dbReference type="EMBL" id="MUK50585.1"/>
    </source>
</evidence>
<organism evidence="1 2">
    <name type="scientific">Aliivibrio fischeri</name>
    <name type="common">Vibrio fischeri</name>
    <dbReference type="NCBI Taxonomy" id="668"/>
    <lineage>
        <taxon>Bacteria</taxon>
        <taxon>Pseudomonadati</taxon>
        <taxon>Pseudomonadota</taxon>
        <taxon>Gammaproteobacteria</taxon>
        <taxon>Vibrionales</taxon>
        <taxon>Vibrionaceae</taxon>
        <taxon>Aliivibrio</taxon>
    </lineage>
</organism>
<evidence type="ECO:0000313" key="2">
    <source>
        <dbReference type="Proteomes" id="UP000448038"/>
    </source>
</evidence>
<name>A0A844P5P7_ALIFS</name>
<proteinExistence type="predicted"/>
<accession>A0A844P5P7</accession>